<accession>A0A6C0FX84</accession>
<dbReference type="AlphaFoldDB" id="A0A6C0FX84"/>
<dbReference type="Proteomes" id="UP000476064">
    <property type="component" value="Chromosome"/>
</dbReference>
<proteinExistence type="predicted"/>
<dbReference type="KEGG" id="plyc:GXP70_09145"/>
<evidence type="ECO:0000313" key="1">
    <source>
        <dbReference type="EMBL" id="QHT60091.1"/>
    </source>
</evidence>
<evidence type="ECO:0000313" key="2">
    <source>
        <dbReference type="Proteomes" id="UP000476064"/>
    </source>
</evidence>
<protein>
    <submittedName>
        <fullName evidence="1">Uncharacterized protein</fullName>
    </submittedName>
</protein>
<keyword evidence="2" id="KW-1185">Reference proteome</keyword>
<reference evidence="1 2" key="1">
    <citation type="submission" date="2020-01" db="EMBL/GenBank/DDBJ databases">
        <title>Paenibacillus sp. nov., isolated from tomato rhizosphere.</title>
        <authorList>
            <person name="Weon H.-Y."/>
            <person name="Lee S.A."/>
        </authorList>
    </citation>
    <scope>NUCLEOTIDE SEQUENCE [LARGE SCALE GENOMIC DNA]</scope>
    <source>
        <strain evidence="1 2">12200R-189</strain>
    </source>
</reference>
<sequence>MTLSNKSTTSSAAHVFNVDILVEGESDAMALERLIHLLNRAGFADYRIKSGIRLGRRIEALEEQAVPEAVPIERTTAVQPQTAEPSVPDNIARIKQCIADNSLIRILVNKGFGVRLNIPCRIIHLDEAAQKLTVYHVDEKQVYAFSLNEIDDFI</sequence>
<dbReference type="EMBL" id="CP048209">
    <property type="protein sequence ID" value="QHT60091.1"/>
    <property type="molecule type" value="Genomic_DNA"/>
</dbReference>
<gene>
    <name evidence="1" type="ORF">GXP70_09145</name>
</gene>
<organism evidence="1 2">
    <name type="scientific">Paenibacillus lycopersici</name>
    <dbReference type="NCBI Taxonomy" id="2704462"/>
    <lineage>
        <taxon>Bacteria</taxon>
        <taxon>Bacillati</taxon>
        <taxon>Bacillota</taxon>
        <taxon>Bacilli</taxon>
        <taxon>Bacillales</taxon>
        <taxon>Paenibacillaceae</taxon>
        <taxon>Paenibacillus</taxon>
    </lineage>
</organism>
<name>A0A6C0FX84_9BACL</name>
<dbReference type="RefSeq" id="WP_162356155.1">
    <property type="nucleotide sequence ID" value="NZ_CP048209.1"/>
</dbReference>